<protein>
    <submittedName>
        <fullName evidence="8">Dihydroxyacid dehydratase</fullName>
    </submittedName>
</protein>
<keyword evidence="2" id="KW-0479">Metal-binding</keyword>
<dbReference type="PROSITE" id="PS00886">
    <property type="entry name" value="ILVD_EDD_1"/>
    <property type="match status" value="1"/>
</dbReference>
<dbReference type="STRING" id="416943.SAMN05445871_6336"/>
<dbReference type="SUPFAM" id="SSF143975">
    <property type="entry name" value="IlvD/EDD N-terminal domain-like"/>
    <property type="match status" value="1"/>
</dbReference>
<dbReference type="PANTHER" id="PTHR43183">
    <property type="entry name" value="HYPOTHETICAL DIHYDROXYACID DEHYDRATASE (EUROFUNG)-RELATED"/>
    <property type="match status" value="1"/>
</dbReference>
<evidence type="ECO:0000313" key="8">
    <source>
        <dbReference type="EMBL" id="SEL60891.1"/>
    </source>
</evidence>
<dbReference type="GO" id="GO:0051536">
    <property type="term" value="F:iron-sulfur cluster binding"/>
    <property type="evidence" value="ECO:0007669"/>
    <property type="project" value="UniProtKB-KW"/>
</dbReference>
<dbReference type="GO" id="GO:0016836">
    <property type="term" value="F:hydro-lyase activity"/>
    <property type="evidence" value="ECO:0007669"/>
    <property type="project" value="UniProtKB-ARBA"/>
</dbReference>
<dbReference type="EMBL" id="FOAJ01000010">
    <property type="protein sequence ID" value="SEL60891.1"/>
    <property type="molecule type" value="Genomic_DNA"/>
</dbReference>
<dbReference type="InterPro" id="IPR042096">
    <property type="entry name" value="Dihydro-acid_dehy_C"/>
</dbReference>
<dbReference type="Proteomes" id="UP000199120">
    <property type="component" value="Unassembled WGS sequence"/>
</dbReference>
<evidence type="ECO:0000256" key="1">
    <source>
        <dbReference type="ARBA" id="ARBA00006486"/>
    </source>
</evidence>
<dbReference type="AlphaFoldDB" id="A0A1H7RKX5"/>
<name>A0A1H7RKX5_9BURK</name>
<keyword evidence="4" id="KW-0411">Iron-sulfur</keyword>
<dbReference type="PANTHER" id="PTHR43183:SF1">
    <property type="entry name" value="HYPOTHETICAL DIHYDROXY-ACID DEHYDRATASE (EUROFUNG)-RELATED"/>
    <property type="match status" value="1"/>
</dbReference>
<dbReference type="InterPro" id="IPR052352">
    <property type="entry name" value="Sugar_Degrad_Dehydratases"/>
</dbReference>
<dbReference type="Gene3D" id="3.50.30.80">
    <property type="entry name" value="IlvD/EDD C-terminal domain-like"/>
    <property type="match status" value="1"/>
</dbReference>
<dbReference type="NCBIfam" id="NF004784">
    <property type="entry name" value="PRK06131.1"/>
    <property type="match status" value="1"/>
</dbReference>
<reference evidence="9" key="1">
    <citation type="submission" date="2016-10" db="EMBL/GenBank/DDBJ databases">
        <authorList>
            <person name="Varghese N."/>
            <person name="Submissions S."/>
        </authorList>
    </citation>
    <scope>NUCLEOTIDE SEQUENCE [LARGE SCALE GENOMIC DNA]</scope>
    <source>
        <strain evidence="9">LMG 26416</strain>
    </source>
</reference>
<evidence type="ECO:0000256" key="3">
    <source>
        <dbReference type="ARBA" id="ARBA00023004"/>
    </source>
</evidence>
<dbReference type="InterPro" id="IPR000581">
    <property type="entry name" value="ILV_EDD_N"/>
</dbReference>
<sequence>MPNGSNRTGLRQGLTNYGDEGFSLFLRKAFIKGAGYTDDALSRPIVAIANTGSAYNPCHGNAPQLIDAIRRGVMLAGGLPVEFPTISIAESFSHPTSMYLRNLMSMDTEEMIRAQPMDAVVLIGGCDKTVPAQLMGAAAAGVPAIQLVTGAMLTGSHRGERVGACTDCRRFWASFRGDQIDAEEIDAVNDRLVPTVGTCSVMGTASTMACIAEALGIMLPGGASPPAVSADRIRIAERTGAQAVAMIGAQLTPARILTPHAIENALRVLLAIGGSTNGLIHLTAIAGRLGIRIDLDALDRIARDTPVLVDLKPSGQHYMEDLHRAGGLAVVMRELKPLLHLDALTVTGRTLGEELDAAPAPFGQDVVRPLARPIYPQGGLAVLRGNLAPGGAIVKQSAASAALMEHEGRAVVFEDAEDLARRIDDPDLDVRADDVLVLKRIGPVGAPGMPEAGYIPVPRKLARQGVKDMVRISDGRMSGTAAGTIVLHVTPEAAIGGPLAIVRDGDRIRLSVARRSLDLLVGADEIAARVAALPPRVEDPDARGYRKLFLATITQADEGCDFDFLKAPRVVATVPREPEDEAWRYQLRLTVSEALAGALRGDHAASVHPPLGDVLRRFRATLVCQLDAFAGYVREAEQNGPDGYPLYRWTRATIGNPDKQARYLRSFTVYVGGEQVYPRDVADALEAELRKLVEPEGITAVTKFDTNPANSPQPPAQ</sequence>
<dbReference type="Pfam" id="PF24877">
    <property type="entry name" value="ILV_EDD_C"/>
    <property type="match status" value="1"/>
</dbReference>
<dbReference type="InterPro" id="IPR020558">
    <property type="entry name" value="DiOHA_6PGluconate_deHydtase_CS"/>
</dbReference>
<comment type="similarity">
    <text evidence="1">Belongs to the IlvD/Edd family.</text>
</comment>
<gene>
    <name evidence="8" type="ORF">SAMN05192542_11071</name>
</gene>
<feature type="domain" description="Dihydroxy-acid/6-phosphogluconate dehydratase C-terminal" evidence="7">
    <location>
        <begin position="365"/>
        <end position="560"/>
    </location>
</feature>
<dbReference type="FunFam" id="3.50.30.80:FF:000001">
    <property type="entry name" value="Dihydroxy-acid dehydratase"/>
    <property type="match status" value="1"/>
</dbReference>
<evidence type="ECO:0000313" key="9">
    <source>
        <dbReference type="Proteomes" id="UP000199120"/>
    </source>
</evidence>
<keyword evidence="5" id="KW-0456">Lyase</keyword>
<evidence type="ECO:0000256" key="5">
    <source>
        <dbReference type="ARBA" id="ARBA00023239"/>
    </source>
</evidence>
<evidence type="ECO:0000259" key="6">
    <source>
        <dbReference type="Pfam" id="PF00920"/>
    </source>
</evidence>
<dbReference type="Pfam" id="PF00920">
    <property type="entry name" value="ILVD_EDD_N"/>
    <property type="match status" value="1"/>
</dbReference>
<dbReference type="InterPro" id="IPR037237">
    <property type="entry name" value="IlvD/EDD_N"/>
</dbReference>
<evidence type="ECO:0000259" key="7">
    <source>
        <dbReference type="Pfam" id="PF24877"/>
    </source>
</evidence>
<keyword evidence="9" id="KW-1185">Reference proteome</keyword>
<evidence type="ECO:0000256" key="4">
    <source>
        <dbReference type="ARBA" id="ARBA00023014"/>
    </source>
</evidence>
<accession>A0A1H7RKX5</accession>
<proteinExistence type="inferred from homology"/>
<feature type="domain" description="Dihydroxy-acid/6-phosphogluconate dehydratase N-terminal" evidence="6">
    <location>
        <begin position="43"/>
        <end position="353"/>
    </location>
</feature>
<organism evidence="8 9">
    <name type="scientific">Paraburkholderia caballeronis</name>
    <dbReference type="NCBI Taxonomy" id="416943"/>
    <lineage>
        <taxon>Bacteria</taxon>
        <taxon>Pseudomonadati</taxon>
        <taxon>Pseudomonadota</taxon>
        <taxon>Betaproteobacteria</taxon>
        <taxon>Burkholderiales</taxon>
        <taxon>Burkholderiaceae</taxon>
        <taxon>Paraburkholderia</taxon>
    </lineage>
</organism>
<dbReference type="InterPro" id="IPR056740">
    <property type="entry name" value="ILV_EDD_C"/>
</dbReference>
<keyword evidence="3" id="KW-0408">Iron</keyword>
<evidence type="ECO:0000256" key="2">
    <source>
        <dbReference type="ARBA" id="ARBA00022723"/>
    </source>
</evidence>
<dbReference type="GO" id="GO:0046872">
    <property type="term" value="F:metal ion binding"/>
    <property type="evidence" value="ECO:0007669"/>
    <property type="project" value="UniProtKB-KW"/>
</dbReference>
<dbReference type="SUPFAM" id="SSF52016">
    <property type="entry name" value="LeuD/IlvD-like"/>
    <property type="match status" value="1"/>
</dbReference>